<dbReference type="PRINTS" id="PR00598">
    <property type="entry name" value="HTHMARR"/>
</dbReference>
<dbReference type="AlphaFoldDB" id="A0AAW6UC05"/>
<dbReference type="InterPro" id="IPR036390">
    <property type="entry name" value="WH_DNA-bd_sf"/>
</dbReference>
<protein>
    <submittedName>
        <fullName evidence="5">MarR family transcriptional regulator</fullName>
    </submittedName>
</protein>
<reference evidence="5" key="1">
    <citation type="submission" date="2023-05" db="EMBL/GenBank/DDBJ databases">
        <title>Mariniplasma microaerophilum sp. nov., a novel anaerobic mollicute isolated from terrestrial mud volcano, Taman Peninsula, Russia.</title>
        <authorList>
            <person name="Khomyakova M.A."/>
            <person name="Merkel A.Y."/>
            <person name="Slobodkin A.I."/>
        </authorList>
    </citation>
    <scope>NUCLEOTIDE SEQUENCE</scope>
    <source>
        <strain evidence="5">M4Ah</strain>
    </source>
</reference>
<dbReference type="PANTHER" id="PTHR33164">
    <property type="entry name" value="TRANSCRIPTIONAL REGULATOR, MARR FAMILY"/>
    <property type="match status" value="1"/>
</dbReference>
<dbReference type="InterPro" id="IPR023187">
    <property type="entry name" value="Tscrpt_reg_MarR-type_CS"/>
</dbReference>
<accession>A0AAW6UC05</accession>
<dbReference type="Pfam" id="PF01047">
    <property type="entry name" value="MarR"/>
    <property type="match status" value="1"/>
</dbReference>
<keyword evidence="3" id="KW-0804">Transcription</keyword>
<dbReference type="InterPro" id="IPR039422">
    <property type="entry name" value="MarR/SlyA-like"/>
</dbReference>
<dbReference type="GO" id="GO:0006950">
    <property type="term" value="P:response to stress"/>
    <property type="evidence" value="ECO:0007669"/>
    <property type="project" value="TreeGrafter"/>
</dbReference>
<dbReference type="Gene3D" id="1.10.10.10">
    <property type="entry name" value="Winged helix-like DNA-binding domain superfamily/Winged helix DNA-binding domain"/>
    <property type="match status" value="1"/>
</dbReference>
<dbReference type="SUPFAM" id="SSF46785">
    <property type="entry name" value="Winged helix' DNA-binding domain"/>
    <property type="match status" value="1"/>
</dbReference>
<dbReference type="InterPro" id="IPR036388">
    <property type="entry name" value="WH-like_DNA-bd_sf"/>
</dbReference>
<keyword evidence="1" id="KW-0805">Transcription regulation</keyword>
<dbReference type="Proteomes" id="UP001431532">
    <property type="component" value="Unassembled WGS sequence"/>
</dbReference>
<dbReference type="EMBL" id="JASCXW010000040">
    <property type="protein sequence ID" value="MDI6453641.1"/>
    <property type="molecule type" value="Genomic_DNA"/>
</dbReference>
<evidence type="ECO:0000256" key="2">
    <source>
        <dbReference type="ARBA" id="ARBA00023125"/>
    </source>
</evidence>
<evidence type="ECO:0000313" key="6">
    <source>
        <dbReference type="Proteomes" id="UP001431532"/>
    </source>
</evidence>
<dbReference type="PROSITE" id="PS50995">
    <property type="entry name" value="HTH_MARR_2"/>
    <property type="match status" value="1"/>
</dbReference>
<dbReference type="PANTHER" id="PTHR33164:SF56">
    <property type="entry name" value="HTH-TYPE TRANSCRIPTIONAL REGULATOR MHQR"/>
    <property type="match status" value="1"/>
</dbReference>
<dbReference type="InterPro" id="IPR000835">
    <property type="entry name" value="HTH_MarR-typ"/>
</dbReference>
<dbReference type="GO" id="GO:0003700">
    <property type="term" value="F:DNA-binding transcription factor activity"/>
    <property type="evidence" value="ECO:0007669"/>
    <property type="project" value="InterPro"/>
</dbReference>
<gene>
    <name evidence="5" type="ORF">QJ521_08690</name>
</gene>
<dbReference type="PROSITE" id="PS01117">
    <property type="entry name" value="HTH_MARR_1"/>
    <property type="match status" value="1"/>
</dbReference>
<sequence length="149" mass="17561">MREDQDYLKLTTILFRAMQNVEHVLKKDIQTYDLNPTEFGTLELLYHKGKQPIQAVCNRLLMANSSLTYVVNQLEKKEFIKRVSNKKDKRMTLIELTLKGKDFFESIFETHVVTIKEIFSSLEDHEVVPLMAMLKKIGYKAFEMNEVRK</sequence>
<dbReference type="RefSeq" id="WP_282840082.1">
    <property type="nucleotide sequence ID" value="NZ_JASCXW010000040.1"/>
</dbReference>
<evidence type="ECO:0000313" key="5">
    <source>
        <dbReference type="EMBL" id="MDI6453641.1"/>
    </source>
</evidence>
<keyword evidence="6" id="KW-1185">Reference proteome</keyword>
<name>A0AAW6UC05_9MOLU</name>
<organism evidence="5 6">
    <name type="scientific">Peloplasma aerotolerans</name>
    <dbReference type="NCBI Taxonomy" id="3044389"/>
    <lineage>
        <taxon>Bacteria</taxon>
        <taxon>Bacillati</taxon>
        <taxon>Mycoplasmatota</taxon>
        <taxon>Mollicutes</taxon>
        <taxon>Acholeplasmatales</taxon>
        <taxon>Acholeplasmataceae</taxon>
        <taxon>Peloplasma</taxon>
    </lineage>
</organism>
<feature type="domain" description="HTH marR-type" evidence="4">
    <location>
        <begin position="7"/>
        <end position="139"/>
    </location>
</feature>
<comment type="caution">
    <text evidence="5">The sequence shown here is derived from an EMBL/GenBank/DDBJ whole genome shotgun (WGS) entry which is preliminary data.</text>
</comment>
<dbReference type="GO" id="GO:0003677">
    <property type="term" value="F:DNA binding"/>
    <property type="evidence" value="ECO:0007669"/>
    <property type="project" value="UniProtKB-KW"/>
</dbReference>
<evidence type="ECO:0000256" key="1">
    <source>
        <dbReference type="ARBA" id="ARBA00023015"/>
    </source>
</evidence>
<evidence type="ECO:0000256" key="3">
    <source>
        <dbReference type="ARBA" id="ARBA00023163"/>
    </source>
</evidence>
<keyword evidence="2" id="KW-0238">DNA-binding</keyword>
<dbReference type="SMART" id="SM00347">
    <property type="entry name" value="HTH_MARR"/>
    <property type="match status" value="1"/>
</dbReference>
<evidence type="ECO:0000259" key="4">
    <source>
        <dbReference type="PROSITE" id="PS50995"/>
    </source>
</evidence>
<proteinExistence type="predicted"/>